<keyword evidence="5" id="KW-0408">Iron</keyword>
<dbReference type="RefSeq" id="WP_092372740.1">
    <property type="nucleotide sequence ID" value="NZ_FORX01000002.1"/>
</dbReference>
<dbReference type="Gene3D" id="3.30.70.20">
    <property type="match status" value="2"/>
</dbReference>
<organism evidence="11 12">
    <name type="scientific">Desulfomicrobium apsheronum</name>
    <dbReference type="NCBI Taxonomy" id="52560"/>
    <lineage>
        <taxon>Bacteria</taxon>
        <taxon>Pseudomonadati</taxon>
        <taxon>Thermodesulfobacteriota</taxon>
        <taxon>Desulfovibrionia</taxon>
        <taxon>Desulfovibrionales</taxon>
        <taxon>Desulfomicrobiaceae</taxon>
        <taxon>Desulfomicrobium</taxon>
    </lineage>
</organism>
<keyword evidence="9" id="KW-0732">Signal</keyword>
<evidence type="ECO:0000313" key="11">
    <source>
        <dbReference type="EMBL" id="SFJ31318.1"/>
    </source>
</evidence>
<keyword evidence="8" id="KW-0812">Transmembrane</keyword>
<dbReference type="STRING" id="52560.SAMN04488082_102280"/>
<dbReference type="EMBL" id="FORX01000002">
    <property type="protein sequence ID" value="SFJ31318.1"/>
    <property type="molecule type" value="Genomic_DNA"/>
</dbReference>
<evidence type="ECO:0000256" key="3">
    <source>
        <dbReference type="ARBA" id="ARBA00022723"/>
    </source>
</evidence>
<dbReference type="CDD" id="cd10561">
    <property type="entry name" value="HybA_like"/>
    <property type="match status" value="1"/>
</dbReference>
<evidence type="ECO:0000256" key="8">
    <source>
        <dbReference type="SAM" id="Phobius"/>
    </source>
</evidence>
<feature type="domain" description="4Fe-4S ferredoxin-type" evidence="10">
    <location>
        <begin position="37"/>
        <end position="67"/>
    </location>
</feature>
<dbReference type="InterPro" id="IPR017900">
    <property type="entry name" value="4Fe4S_Fe_S_CS"/>
</dbReference>
<keyword evidence="4" id="KW-0677">Repeat</keyword>
<dbReference type="InterPro" id="IPR017896">
    <property type="entry name" value="4Fe4S_Fe-S-bd"/>
</dbReference>
<evidence type="ECO:0000256" key="7">
    <source>
        <dbReference type="SAM" id="Coils"/>
    </source>
</evidence>
<keyword evidence="2" id="KW-0004">4Fe-4S</keyword>
<evidence type="ECO:0000256" key="2">
    <source>
        <dbReference type="ARBA" id="ARBA00022485"/>
    </source>
</evidence>
<dbReference type="GO" id="GO:0046872">
    <property type="term" value="F:metal ion binding"/>
    <property type="evidence" value="ECO:0007669"/>
    <property type="project" value="UniProtKB-KW"/>
</dbReference>
<name>A0A1I3QBP0_9BACT</name>
<dbReference type="PANTHER" id="PTHR43545">
    <property type="entry name" value="FORMATE DEHYDROGENASE, NITRATE-INDUCIBLE, IRON-SULFUR SUBUNIT"/>
    <property type="match status" value="1"/>
</dbReference>
<evidence type="ECO:0000256" key="4">
    <source>
        <dbReference type="ARBA" id="ARBA00022737"/>
    </source>
</evidence>
<sequence length="352" mass="38804">MKRRKFIGMLAGAGACLAASSATAGGTHHFKGYPESFGVLFDSTKCIGCRKCEAACNKVNELPAQPVPFDDLTVLDKRRRTHHDTFTVVNKYEIGNKPVYRKQQCNHCLEPACASACFVGAFVKDKTGAVSHDASKCVGCRYCMIACPFEVPTYEYHDPITPRVRKCTMCQPRIEEGKLPGCVEDCPKGALVFGRREDLLNIARERIRKHPNVYIDHIYGEREMGGTSWMYISGVPFEKIGMREDLGITPAPELTSGALSIVPAIVGLWPVFLTGAYALTKRRDKIAEEEQHHAVAEAVAEAQAEAAKKAKAAMDKAEREKQSAIDREVKKALKEAEEARLKAETPADPSEQ</sequence>
<feature type="signal peptide" evidence="9">
    <location>
        <begin position="1"/>
        <end position="24"/>
    </location>
</feature>
<evidence type="ECO:0000313" key="12">
    <source>
        <dbReference type="Proteomes" id="UP000198635"/>
    </source>
</evidence>
<keyword evidence="12" id="KW-1185">Reference proteome</keyword>
<dbReference type="NCBIfam" id="NF045715">
    <property type="entry name" value="sulf_resp_HmcB"/>
    <property type="match status" value="1"/>
</dbReference>
<keyword evidence="6" id="KW-0411">Iron-sulfur</keyword>
<keyword evidence="3" id="KW-0479">Metal-binding</keyword>
<dbReference type="Pfam" id="PF13247">
    <property type="entry name" value="Fer4_11"/>
    <property type="match status" value="1"/>
</dbReference>
<evidence type="ECO:0000256" key="5">
    <source>
        <dbReference type="ARBA" id="ARBA00023004"/>
    </source>
</evidence>
<dbReference type="AlphaFoldDB" id="A0A1I3QBP0"/>
<feature type="coiled-coil region" evidence="7">
    <location>
        <begin position="300"/>
        <end position="327"/>
    </location>
</feature>
<gene>
    <name evidence="11" type="ORF">SAMN04488082_102280</name>
</gene>
<dbReference type="InterPro" id="IPR051555">
    <property type="entry name" value="FDH_Electron_Transfer_Unit"/>
</dbReference>
<dbReference type="OrthoDB" id="9789030at2"/>
<dbReference type="Proteomes" id="UP000198635">
    <property type="component" value="Unassembled WGS sequence"/>
</dbReference>
<comment type="subcellular location">
    <subcellularLocation>
        <location evidence="1">Cell envelope</location>
    </subcellularLocation>
</comment>
<accession>A0A1I3QBP0</accession>
<feature type="transmembrane region" description="Helical" evidence="8">
    <location>
        <begin position="258"/>
        <end position="279"/>
    </location>
</feature>
<keyword evidence="8" id="KW-0472">Membrane</keyword>
<dbReference type="PROSITE" id="PS51379">
    <property type="entry name" value="4FE4S_FER_2"/>
    <property type="match status" value="2"/>
</dbReference>
<evidence type="ECO:0000256" key="6">
    <source>
        <dbReference type="ARBA" id="ARBA00023014"/>
    </source>
</evidence>
<protein>
    <submittedName>
        <fullName evidence="11">Fe-S-cluster-containing dehydrogenase component</fullName>
    </submittedName>
</protein>
<keyword evidence="8" id="KW-1133">Transmembrane helix</keyword>
<reference evidence="12" key="1">
    <citation type="submission" date="2016-10" db="EMBL/GenBank/DDBJ databases">
        <authorList>
            <person name="Varghese N."/>
            <person name="Submissions S."/>
        </authorList>
    </citation>
    <scope>NUCLEOTIDE SEQUENCE [LARGE SCALE GENOMIC DNA]</scope>
    <source>
        <strain evidence="12">DSM 5918</strain>
    </source>
</reference>
<proteinExistence type="predicted"/>
<dbReference type="PANTHER" id="PTHR43545:SF4">
    <property type="entry name" value="IRON-SULFUR PROTEIN"/>
    <property type="match status" value="1"/>
</dbReference>
<dbReference type="SUPFAM" id="SSF54862">
    <property type="entry name" value="4Fe-4S ferredoxins"/>
    <property type="match status" value="1"/>
</dbReference>
<dbReference type="PROSITE" id="PS51257">
    <property type="entry name" value="PROKAR_LIPOPROTEIN"/>
    <property type="match status" value="1"/>
</dbReference>
<feature type="domain" description="4Fe-4S ferredoxin-type" evidence="10">
    <location>
        <begin position="128"/>
        <end position="157"/>
    </location>
</feature>
<dbReference type="GO" id="GO:0030313">
    <property type="term" value="C:cell envelope"/>
    <property type="evidence" value="ECO:0007669"/>
    <property type="project" value="UniProtKB-SubCell"/>
</dbReference>
<feature type="chain" id="PRO_5011784885" evidence="9">
    <location>
        <begin position="25"/>
        <end position="352"/>
    </location>
</feature>
<dbReference type="GO" id="GO:0051539">
    <property type="term" value="F:4 iron, 4 sulfur cluster binding"/>
    <property type="evidence" value="ECO:0007669"/>
    <property type="project" value="UniProtKB-KW"/>
</dbReference>
<evidence type="ECO:0000259" key="10">
    <source>
        <dbReference type="PROSITE" id="PS51379"/>
    </source>
</evidence>
<evidence type="ECO:0000256" key="1">
    <source>
        <dbReference type="ARBA" id="ARBA00004196"/>
    </source>
</evidence>
<evidence type="ECO:0000256" key="9">
    <source>
        <dbReference type="SAM" id="SignalP"/>
    </source>
</evidence>
<keyword evidence="7" id="KW-0175">Coiled coil</keyword>
<dbReference type="PROSITE" id="PS00198">
    <property type="entry name" value="4FE4S_FER_1"/>
    <property type="match status" value="1"/>
</dbReference>
<dbReference type="InterPro" id="IPR054814">
    <property type="entry name" value="HmcB"/>
</dbReference>